<evidence type="ECO:0000256" key="1">
    <source>
        <dbReference type="SAM" id="SignalP"/>
    </source>
</evidence>
<feature type="signal peptide" evidence="1">
    <location>
        <begin position="1"/>
        <end position="20"/>
    </location>
</feature>
<keyword evidence="3" id="KW-1185">Reference proteome</keyword>
<feature type="chain" id="PRO_5041995593" evidence="1">
    <location>
        <begin position="21"/>
        <end position="153"/>
    </location>
</feature>
<name>A0AAD4D5R1_9FUNG</name>
<proteinExistence type="predicted"/>
<evidence type="ECO:0000313" key="2">
    <source>
        <dbReference type="EMBL" id="KAG0268880.1"/>
    </source>
</evidence>
<evidence type="ECO:0000313" key="3">
    <source>
        <dbReference type="Proteomes" id="UP001194580"/>
    </source>
</evidence>
<accession>A0AAD4D5R1</accession>
<reference evidence="2" key="1">
    <citation type="journal article" date="2020" name="Fungal Divers.">
        <title>Resolving the Mortierellaceae phylogeny through synthesis of multi-gene phylogenetics and phylogenomics.</title>
        <authorList>
            <person name="Vandepol N."/>
            <person name="Liber J."/>
            <person name="Desiro A."/>
            <person name="Na H."/>
            <person name="Kennedy M."/>
            <person name="Barry K."/>
            <person name="Grigoriev I.V."/>
            <person name="Miller A.N."/>
            <person name="O'Donnell K."/>
            <person name="Stajich J.E."/>
            <person name="Bonito G."/>
        </authorList>
    </citation>
    <scope>NUCLEOTIDE SEQUENCE</scope>
    <source>
        <strain evidence="2">NRRL 28262</strain>
    </source>
</reference>
<dbReference type="AlphaFoldDB" id="A0AAD4D5R1"/>
<gene>
    <name evidence="2" type="ORF">BGZ95_002284</name>
</gene>
<dbReference type="EMBL" id="JAAAIL010001480">
    <property type="protein sequence ID" value="KAG0268880.1"/>
    <property type="molecule type" value="Genomic_DNA"/>
</dbReference>
<keyword evidence="1" id="KW-0732">Signal</keyword>
<protein>
    <submittedName>
        <fullName evidence="2">Uncharacterized protein</fullName>
    </submittedName>
</protein>
<comment type="caution">
    <text evidence="2">The sequence shown here is derived from an EMBL/GenBank/DDBJ whole genome shotgun (WGS) entry which is preliminary data.</text>
</comment>
<organism evidence="2 3">
    <name type="scientific">Linnemannia exigua</name>
    <dbReference type="NCBI Taxonomy" id="604196"/>
    <lineage>
        <taxon>Eukaryota</taxon>
        <taxon>Fungi</taxon>
        <taxon>Fungi incertae sedis</taxon>
        <taxon>Mucoromycota</taxon>
        <taxon>Mortierellomycotina</taxon>
        <taxon>Mortierellomycetes</taxon>
        <taxon>Mortierellales</taxon>
        <taxon>Mortierellaceae</taxon>
        <taxon>Linnemannia</taxon>
    </lineage>
</organism>
<sequence>MKLDLIFLGVLTVIASAASAAPAPTANVNFPTKANATTTSDVTPRDLTKRCNSTTLTYRFFKSDDNAALTEFEFEVSGTRPYNGKTGLSMHLKGDTKRYTTTSFDGKFSVLHGNAMNSDDVILIYGNRNYSYKNKSWEGMRGSNWVSEYWDCI</sequence>
<dbReference type="Proteomes" id="UP001194580">
    <property type="component" value="Unassembled WGS sequence"/>
</dbReference>